<name>A0A839HH90_9GAMM</name>
<accession>A0A839HH90</accession>
<proteinExistence type="predicted"/>
<dbReference type="InterPro" id="IPR010352">
    <property type="entry name" value="DUF945"/>
</dbReference>
<dbReference type="AlphaFoldDB" id="A0A839HH90"/>
<dbReference type="Proteomes" id="UP000548632">
    <property type="component" value="Unassembled WGS sequence"/>
</dbReference>
<sequence length="485" mass="53677">MTRRRAIIVVILAGAVVSVAAAVTAWISVPQRTAQLVSDRYQALVNQLEGNGVWIRHRELTQRSPTHAQAVTRLSLPAAWLTPRWRQYELEITTQFDYGWRWNDWQQWPPLRVQALSRWRLLGAGRELPPLRTEVTLNWAGELTAELRSPFVTYNGAPLVVQVTDGRGKLRWSQQPPQPSEAWLELAAVQVATPDQRGVWLRDLRVQLRWDDQLQALVTLNGLAIEGLGGISTMQWSNLAVELTTSASPAAPLSADSATRALPPMADLPQSQGAIQLNVTLDSLTVPESTYHPLRFQAKLSGVDLNAPLLSTAMTDSQPVTWQMALRRWLASGRPKLQVEPFTIGSVYGEMRANVDLSVSDPQLDRNAPVQWASHLTGSGRITMPPPLLQVWLEMWQRRRVQAELAQRGEPIAPLPLVLERELTNTAKTALVGLVHDGWLVPSGAGLAAVVTFDQGQVRVNYHRLQALNPSAVFALPSPATSVTP</sequence>
<protein>
    <submittedName>
        <fullName evidence="1">DUF945 family protein</fullName>
    </submittedName>
</protein>
<comment type="caution">
    <text evidence="1">The sequence shown here is derived from an EMBL/GenBank/DDBJ whole genome shotgun (WGS) entry which is preliminary data.</text>
</comment>
<gene>
    <name evidence="1" type="ORF">HUK38_08245</name>
</gene>
<dbReference type="EMBL" id="JABVCQ010000015">
    <property type="protein sequence ID" value="MBB1126219.1"/>
    <property type="molecule type" value="Genomic_DNA"/>
</dbReference>
<evidence type="ECO:0000313" key="2">
    <source>
        <dbReference type="Proteomes" id="UP000548632"/>
    </source>
</evidence>
<keyword evidence="2" id="KW-1185">Reference proteome</keyword>
<evidence type="ECO:0000313" key="1">
    <source>
        <dbReference type="EMBL" id="MBB1126219.1"/>
    </source>
</evidence>
<reference evidence="1 2" key="1">
    <citation type="journal article" date="2020" name="Arch. Microbiol.">
        <title>The genome sequence of the giant phototrophic gammaproteobacterium Thiospirillum jenense gives insight into its physiological properties and phylogenetic relationships.</title>
        <authorList>
            <person name="Imhoff J.F."/>
            <person name="Meyer T.E."/>
            <person name="Kyndt J.A."/>
        </authorList>
    </citation>
    <scope>NUCLEOTIDE SEQUENCE [LARGE SCALE GENOMIC DNA]</scope>
    <source>
        <strain evidence="1 2">DSM 216</strain>
    </source>
</reference>
<dbReference type="RefSeq" id="WP_182583847.1">
    <property type="nucleotide sequence ID" value="NZ_JABVCQ010000015.1"/>
</dbReference>
<dbReference type="Pfam" id="PF06097">
    <property type="entry name" value="DUF945"/>
    <property type="match status" value="1"/>
</dbReference>
<organism evidence="1 2">
    <name type="scientific">Thiospirillum jenense</name>
    <dbReference type="NCBI Taxonomy" id="1653858"/>
    <lineage>
        <taxon>Bacteria</taxon>
        <taxon>Pseudomonadati</taxon>
        <taxon>Pseudomonadota</taxon>
        <taxon>Gammaproteobacteria</taxon>
        <taxon>Chromatiales</taxon>
        <taxon>Chromatiaceae</taxon>
        <taxon>Thiospirillum</taxon>
    </lineage>
</organism>